<feature type="compositionally biased region" description="Basic and acidic residues" evidence="1">
    <location>
        <begin position="26"/>
        <end position="40"/>
    </location>
</feature>
<dbReference type="EMBL" id="BK015586">
    <property type="protein sequence ID" value="DAE14564.1"/>
    <property type="molecule type" value="Genomic_DNA"/>
</dbReference>
<organism evidence="2">
    <name type="scientific">Siphoviridae sp. ctShp28</name>
    <dbReference type="NCBI Taxonomy" id="2825512"/>
    <lineage>
        <taxon>Viruses</taxon>
        <taxon>Duplodnaviria</taxon>
        <taxon>Heunggongvirae</taxon>
        <taxon>Uroviricota</taxon>
        <taxon>Caudoviricetes</taxon>
    </lineage>
</organism>
<proteinExistence type="predicted"/>
<evidence type="ECO:0000256" key="1">
    <source>
        <dbReference type="SAM" id="MobiDB-lite"/>
    </source>
</evidence>
<reference evidence="2" key="1">
    <citation type="journal article" date="2021" name="Proc. Natl. Acad. Sci. U.S.A.">
        <title>A Catalog of Tens of Thousands of Viruses from Human Metagenomes Reveals Hidden Associations with Chronic Diseases.</title>
        <authorList>
            <person name="Tisza M.J."/>
            <person name="Buck C.B."/>
        </authorList>
    </citation>
    <scope>NUCLEOTIDE SEQUENCE</scope>
    <source>
        <strain evidence="2">CtShp28</strain>
    </source>
</reference>
<evidence type="ECO:0000313" key="2">
    <source>
        <dbReference type="EMBL" id="DAE14564.1"/>
    </source>
</evidence>
<feature type="region of interest" description="Disordered" evidence="1">
    <location>
        <begin position="26"/>
        <end position="49"/>
    </location>
</feature>
<protein>
    <submittedName>
        <fullName evidence="2">Uncharacterized protein</fullName>
    </submittedName>
</protein>
<sequence>MRYFTIGTLLNLINTKVELTNKAEKKAKAKANGKDTRKATQADIDALAM</sequence>
<accession>A0A8S5Q7T4</accession>
<name>A0A8S5Q7T4_9CAUD</name>